<evidence type="ECO:0000256" key="1">
    <source>
        <dbReference type="SAM" id="MobiDB-lite"/>
    </source>
</evidence>
<keyword evidence="2" id="KW-0812">Transmembrane</keyword>
<dbReference type="OrthoDB" id="53394at2157"/>
<dbReference type="RefSeq" id="WP_162551699.1">
    <property type="nucleotide sequence ID" value="NZ_CP024845.1"/>
</dbReference>
<dbReference type="InterPro" id="IPR058963">
    <property type="entry name" value="DUF8108_M"/>
</dbReference>
<evidence type="ECO:0000259" key="3">
    <source>
        <dbReference type="Pfam" id="PF12773"/>
    </source>
</evidence>
<protein>
    <submittedName>
        <fullName evidence="7">Double zinc ribbon</fullName>
    </submittedName>
</protein>
<accession>A0A1H6V497</accession>
<feature type="transmembrane region" description="Helical" evidence="2">
    <location>
        <begin position="120"/>
        <end position="141"/>
    </location>
</feature>
<keyword evidence="2" id="KW-0472">Membrane</keyword>
<feature type="transmembrane region" description="Helical" evidence="2">
    <location>
        <begin position="182"/>
        <end position="202"/>
    </location>
</feature>
<dbReference type="InterPro" id="IPR025874">
    <property type="entry name" value="DZR"/>
</dbReference>
<proteinExistence type="predicted"/>
<dbReference type="GeneID" id="35002447"/>
<feature type="compositionally biased region" description="Polar residues" evidence="1">
    <location>
        <begin position="70"/>
        <end position="81"/>
    </location>
</feature>
<dbReference type="AlphaFoldDB" id="A0A1H6V497"/>
<keyword evidence="8" id="KW-1185">Reference proteome</keyword>
<organism evidence="7 8">
    <name type="scientific">Halohasta litchfieldiae</name>
    <dbReference type="NCBI Taxonomy" id="1073996"/>
    <lineage>
        <taxon>Archaea</taxon>
        <taxon>Methanobacteriati</taxon>
        <taxon>Methanobacteriota</taxon>
        <taxon>Stenosarchaea group</taxon>
        <taxon>Halobacteria</taxon>
        <taxon>Halobacteriales</taxon>
        <taxon>Haloferacaceae</taxon>
        <taxon>Halohasta</taxon>
    </lineage>
</organism>
<dbReference type="InterPro" id="IPR058962">
    <property type="entry name" value="DUF8108_N"/>
</dbReference>
<feature type="transmembrane region" description="Helical" evidence="2">
    <location>
        <begin position="208"/>
        <end position="228"/>
    </location>
</feature>
<feature type="domain" description="DUF8108" evidence="4">
    <location>
        <begin position="234"/>
        <end position="304"/>
    </location>
</feature>
<dbReference type="STRING" id="1073996.SAMN05444271_11333"/>
<feature type="domain" description="DUF8108" evidence="6">
    <location>
        <begin position="163"/>
        <end position="228"/>
    </location>
</feature>
<reference evidence="7 8" key="1">
    <citation type="submission" date="2016-10" db="EMBL/GenBank/DDBJ databases">
        <authorList>
            <person name="de Groot N.N."/>
        </authorList>
    </citation>
    <scope>NUCLEOTIDE SEQUENCE [LARGE SCALE GENOMIC DNA]</scope>
    <source>
        <strain evidence="7 8">DSM 22187</strain>
    </source>
</reference>
<evidence type="ECO:0000259" key="6">
    <source>
        <dbReference type="Pfam" id="PF26440"/>
    </source>
</evidence>
<dbReference type="Pfam" id="PF26413">
    <property type="entry name" value="DUF8108"/>
    <property type="match status" value="1"/>
</dbReference>
<dbReference type="InterPro" id="IPR058421">
    <property type="entry name" value="DUF8108_C"/>
</dbReference>
<evidence type="ECO:0000313" key="8">
    <source>
        <dbReference type="Proteomes" id="UP000198888"/>
    </source>
</evidence>
<evidence type="ECO:0000259" key="5">
    <source>
        <dbReference type="Pfam" id="PF26438"/>
    </source>
</evidence>
<evidence type="ECO:0000256" key="2">
    <source>
        <dbReference type="SAM" id="Phobius"/>
    </source>
</evidence>
<sequence length="335" mass="36669">MPETTTTSESESPYCHSCGATVDPAANFCPQCGVTVSHPSRAAFCPGCGEAFDSDDEFCSQCGHPRSDSGGETDQSGSAHSQKTHEEFRQRVRNHVKAGWELDADYGDRVTLVDRNIGSLLLHALLLLTTYGVGNILYGWYHYMMCAETRYLSVDNQWPSDSSETDRSEGREPVVDSGFSKAFSYLIGSSLLFTGLFLSVLALSAGSLLGGVTALWLILGGIVFFPPAKRRLRNRHRLTKFGRLKTVDQRIIDPYEECEESCVVCGDDITGGLHRRRRDETVVAGIPVVPHEINHNYYCVDCARAEVGISESSTANGETERLSTAEMAEMAGETS</sequence>
<dbReference type="Pfam" id="PF12773">
    <property type="entry name" value="DZR"/>
    <property type="match status" value="1"/>
</dbReference>
<feature type="region of interest" description="Disordered" evidence="1">
    <location>
        <begin position="63"/>
        <end position="87"/>
    </location>
</feature>
<name>A0A1H6V497_9EURY</name>
<dbReference type="KEGG" id="hae:halTADL_1658"/>
<dbReference type="Pfam" id="PF26440">
    <property type="entry name" value="DUF8108_M"/>
    <property type="match status" value="1"/>
</dbReference>
<feature type="domain" description="DUF8108" evidence="5">
    <location>
        <begin position="85"/>
        <end position="152"/>
    </location>
</feature>
<keyword evidence="2" id="KW-1133">Transmembrane helix</keyword>
<gene>
    <name evidence="7" type="ORF">SAMN05444271_11333</name>
</gene>
<dbReference type="Proteomes" id="UP000198888">
    <property type="component" value="Unassembled WGS sequence"/>
</dbReference>
<dbReference type="EMBL" id="FNYR01000013">
    <property type="protein sequence ID" value="SEI95065.1"/>
    <property type="molecule type" value="Genomic_DNA"/>
</dbReference>
<accession>A0A2H4Q214</accession>
<dbReference type="Pfam" id="PF26438">
    <property type="entry name" value="DUF8108_N"/>
    <property type="match status" value="1"/>
</dbReference>
<evidence type="ECO:0000259" key="4">
    <source>
        <dbReference type="Pfam" id="PF26413"/>
    </source>
</evidence>
<feature type="domain" description="DZANK-type" evidence="3">
    <location>
        <begin position="15"/>
        <end position="63"/>
    </location>
</feature>
<evidence type="ECO:0000313" key="7">
    <source>
        <dbReference type="EMBL" id="SEI95065.1"/>
    </source>
</evidence>